<proteinExistence type="predicted"/>
<gene>
    <name evidence="1" type="ORF">E3U43_002064</name>
</gene>
<protein>
    <submittedName>
        <fullName evidence="1">Uncharacterized protein</fullName>
    </submittedName>
</protein>
<dbReference type="Proteomes" id="UP000793456">
    <property type="component" value="Chromosome XV"/>
</dbReference>
<dbReference type="EMBL" id="CM011688">
    <property type="protein sequence ID" value="TMS09405.1"/>
    <property type="molecule type" value="Genomic_DNA"/>
</dbReference>
<evidence type="ECO:0000313" key="1">
    <source>
        <dbReference type="EMBL" id="TMS09405.1"/>
    </source>
</evidence>
<organism evidence="1 2">
    <name type="scientific">Larimichthys crocea</name>
    <name type="common">Large yellow croaker</name>
    <name type="synonym">Pseudosciaena crocea</name>
    <dbReference type="NCBI Taxonomy" id="215358"/>
    <lineage>
        <taxon>Eukaryota</taxon>
        <taxon>Metazoa</taxon>
        <taxon>Chordata</taxon>
        <taxon>Craniata</taxon>
        <taxon>Vertebrata</taxon>
        <taxon>Euteleostomi</taxon>
        <taxon>Actinopterygii</taxon>
        <taxon>Neopterygii</taxon>
        <taxon>Teleostei</taxon>
        <taxon>Neoteleostei</taxon>
        <taxon>Acanthomorphata</taxon>
        <taxon>Eupercaria</taxon>
        <taxon>Sciaenidae</taxon>
        <taxon>Larimichthys</taxon>
    </lineage>
</organism>
<name>A0ACD3QQF9_LARCR</name>
<keyword evidence="2" id="KW-1185">Reference proteome</keyword>
<accession>A0ACD3QQF9</accession>
<sequence length="310" mass="33694">MPGLYEKLILMAAVSSLAVLSVVRSSPVVGLEPIRCAPCTQEKLNDCPAIPADCQQVLREPGCGCCMACALEKGASCGVHTAHCREGLRCTPRPGEARPLHALTRGQGVCTEEQGQVEADGGTGHASLHYLFGLNIPFDPQDTAEGQESIKAKLNVIRSKLEHQGPCHIELHAALDTITSSQQKLGERFTTFYLPNCDKHGFYKAKQVGLFCKIRFIPPVESDSSEAEGDLLMRFLHLCFSCSVTHLWLGRPLTAGVSLPGMGRRFRDRATCPAVTQSVTKKSLTEGWSLIVTHTQTHGEKHMDTSKQTS</sequence>
<reference evidence="1" key="1">
    <citation type="submission" date="2018-11" db="EMBL/GenBank/DDBJ databases">
        <title>The sequence and de novo assembly of Larimichthys crocea genome using PacBio and Hi-C technologies.</title>
        <authorList>
            <person name="Xu P."/>
            <person name="Chen B."/>
            <person name="Zhou Z."/>
            <person name="Ke Q."/>
            <person name="Wu Y."/>
            <person name="Bai H."/>
            <person name="Pu F."/>
        </authorList>
    </citation>
    <scope>NUCLEOTIDE SEQUENCE</scope>
    <source>
        <tissue evidence="1">Muscle</tissue>
    </source>
</reference>
<comment type="caution">
    <text evidence="1">The sequence shown here is derived from an EMBL/GenBank/DDBJ whole genome shotgun (WGS) entry which is preliminary data.</text>
</comment>
<evidence type="ECO:0000313" key="2">
    <source>
        <dbReference type="Proteomes" id="UP000793456"/>
    </source>
</evidence>